<dbReference type="InterPro" id="IPR029058">
    <property type="entry name" value="AB_hydrolase_fold"/>
</dbReference>
<dbReference type="InterPro" id="IPR000073">
    <property type="entry name" value="AB_hydrolase_1"/>
</dbReference>
<reference evidence="4" key="1">
    <citation type="submission" date="2024-03" db="EMBL/GenBank/DDBJ databases">
        <title>Complete genome sequence of Mycoplasma felifaucium Z921 isolated from the trachea of a cheetah.</title>
        <authorList>
            <person name="Spergser J."/>
        </authorList>
    </citation>
    <scope>NUCLEOTIDE SEQUENCE [LARGE SCALE GENOMIC DNA]</scope>
    <source>
        <strain evidence="4">Z921</strain>
    </source>
</reference>
<evidence type="ECO:0000313" key="5">
    <source>
        <dbReference type="Proteomes" id="UP001477443"/>
    </source>
</evidence>
<evidence type="ECO:0000259" key="3">
    <source>
        <dbReference type="Pfam" id="PF00561"/>
    </source>
</evidence>
<dbReference type="RefSeq" id="WP_338822630.1">
    <property type="nucleotide sequence ID" value="NZ_CP148067.1"/>
</dbReference>
<dbReference type="PANTHER" id="PTHR43798:SF33">
    <property type="entry name" value="HYDROLASE, PUTATIVE (AFU_ORTHOLOGUE AFUA_2G14860)-RELATED"/>
    <property type="match status" value="1"/>
</dbReference>
<sequence length="267" mass="31369">MYSNIKIMDENIHYFYEDNPNSLPIVLFIHGYNDSCKTVMPLLLQKNRKYIIYALDLPGCGLSTNNNLITLEYYSNITKEFIYRLLENKNIILLTHSMGSVPGLNNYNLDNITNLIMLAPLNYALADNIQQKEQLHKWLLPNNSNDILDSYLNLVYNPTETFKNRYNLISKELEVRINENHNKFAFLVNNQILNIKYLSESIKRIFNHSKHYCIVYAENDKYVLPSQIEKIQSEFPKNQYIKLKNCGHAVLYQKAYEINELINSLIK</sequence>
<dbReference type="Pfam" id="PF00561">
    <property type="entry name" value="Abhydrolase_1"/>
    <property type="match status" value="1"/>
</dbReference>
<evidence type="ECO:0000256" key="2">
    <source>
        <dbReference type="ARBA" id="ARBA00022487"/>
    </source>
</evidence>
<keyword evidence="5" id="KW-1185">Reference proteome</keyword>
<organism evidence="4 5">
    <name type="scientific">Mycoplasmopsis felifaucium</name>
    <dbReference type="NCBI Taxonomy" id="35768"/>
    <lineage>
        <taxon>Bacteria</taxon>
        <taxon>Bacillati</taxon>
        <taxon>Mycoplasmatota</taxon>
        <taxon>Mycoplasmoidales</taxon>
        <taxon>Metamycoplasmataceae</taxon>
        <taxon>Mycoplasmopsis</taxon>
    </lineage>
</organism>
<dbReference type="PANTHER" id="PTHR43798">
    <property type="entry name" value="MONOACYLGLYCEROL LIPASE"/>
    <property type="match status" value="1"/>
</dbReference>
<keyword evidence="2" id="KW-0719">Serine esterase</keyword>
<dbReference type="EMBL" id="CP148067">
    <property type="protein sequence ID" value="WXL29039.1"/>
    <property type="molecule type" value="Genomic_DNA"/>
</dbReference>
<keyword evidence="4" id="KW-0378">Hydrolase</keyword>
<evidence type="ECO:0000256" key="1">
    <source>
        <dbReference type="ARBA" id="ARBA00006989"/>
    </source>
</evidence>
<name>A0ABZ2RPS5_9BACT</name>
<feature type="domain" description="AB hydrolase-1" evidence="3">
    <location>
        <begin position="24"/>
        <end position="254"/>
    </location>
</feature>
<comment type="similarity">
    <text evidence="1">Belongs to the lipase/esterase LIP3/BchO family.</text>
</comment>
<accession>A0ABZ2RPS5</accession>
<protein>
    <submittedName>
        <fullName evidence="4">Alpha/beta fold hydrolase</fullName>
    </submittedName>
</protein>
<gene>
    <name evidence="4" type="ORF">WG617_00030</name>
</gene>
<evidence type="ECO:0000313" key="4">
    <source>
        <dbReference type="EMBL" id="WXL29039.1"/>
    </source>
</evidence>
<dbReference type="InterPro" id="IPR050266">
    <property type="entry name" value="AB_hydrolase_sf"/>
</dbReference>
<dbReference type="Proteomes" id="UP001477443">
    <property type="component" value="Chromosome"/>
</dbReference>
<proteinExistence type="inferred from homology"/>
<dbReference type="Gene3D" id="3.40.50.1820">
    <property type="entry name" value="alpha/beta hydrolase"/>
    <property type="match status" value="1"/>
</dbReference>
<dbReference type="GO" id="GO:0016787">
    <property type="term" value="F:hydrolase activity"/>
    <property type="evidence" value="ECO:0007669"/>
    <property type="project" value="UniProtKB-KW"/>
</dbReference>
<dbReference type="SUPFAM" id="SSF53474">
    <property type="entry name" value="alpha/beta-Hydrolases"/>
    <property type="match status" value="1"/>
</dbReference>